<dbReference type="EMBL" id="CAUWAG010000004">
    <property type="protein sequence ID" value="CAJ2502724.1"/>
    <property type="molecule type" value="Genomic_DNA"/>
</dbReference>
<accession>A0AAI8VD77</accession>
<dbReference type="Proteomes" id="UP001295740">
    <property type="component" value="Unassembled WGS sequence"/>
</dbReference>
<evidence type="ECO:0000313" key="1">
    <source>
        <dbReference type="EMBL" id="CAJ2502724.1"/>
    </source>
</evidence>
<dbReference type="AlphaFoldDB" id="A0AAI8VD77"/>
<dbReference type="InterPro" id="IPR050977">
    <property type="entry name" value="Fungal_Meroterpenoid_Isomerase"/>
</dbReference>
<comment type="caution">
    <text evidence="1">The sequence shown here is derived from an EMBL/GenBank/DDBJ whole genome shotgun (WGS) entry which is preliminary data.</text>
</comment>
<sequence>MSLAENQKRTAQAFVDGYNEWTIEALMRPRSDDCVHARLPASLNRPERNNEAYTTFFQPLSKTVKEMKMITQKIVNDTEQHMAVLHARGYGETPVGPYRNEYAFFFYFNEEGTKVVRVEEFVDSEFSNGFFARMQEYMKAQKGE</sequence>
<dbReference type="InterPro" id="IPR032710">
    <property type="entry name" value="NTF2-like_dom_sf"/>
</dbReference>
<proteinExistence type="predicted"/>
<dbReference type="Gene3D" id="3.10.450.50">
    <property type="match status" value="1"/>
</dbReference>
<name>A0AAI8VD77_9PEZI</name>
<gene>
    <name evidence="1" type="ORF">KHLLAP_LOCUS3192</name>
</gene>
<dbReference type="PANTHER" id="PTHR39598">
    <property type="entry name" value="AUSTINOL SYNTHESIS PROTEIN F-RELATED"/>
    <property type="match status" value="1"/>
</dbReference>
<dbReference type="SUPFAM" id="SSF54427">
    <property type="entry name" value="NTF2-like"/>
    <property type="match status" value="1"/>
</dbReference>
<keyword evidence="2" id="KW-1185">Reference proteome</keyword>
<protein>
    <submittedName>
        <fullName evidence="1">Uu.00g101180.m01.CDS01</fullName>
    </submittedName>
</protein>
<evidence type="ECO:0000313" key="2">
    <source>
        <dbReference type="Proteomes" id="UP001295740"/>
    </source>
</evidence>
<organism evidence="1 2">
    <name type="scientific">Anthostomella pinea</name>
    <dbReference type="NCBI Taxonomy" id="933095"/>
    <lineage>
        <taxon>Eukaryota</taxon>
        <taxon>Fungi</taxon>
        <taxon>Dikarya</taxon>
        <taxon>Ascomycota</taxon>
        <taxon>Pezizomycotina</taxon>
        <taxon>Sordariomycetes</taxon>
        <taxon>Xylariomycetidae</taxon>
        <taxon>Xylariales</taxon>
        <taxon>Xylariaceae</taxon>
        <taxon>Anthostomella</taxon>
    </lineage>
</organism>
<dbReference type="PANTHER" id="PTHR39598:SF1">
    <property type="entry name" value="AUSTINOID BIOSYNTHESIS CLUSTERS PROTEIN F-RELATED"/>
    <property type="match status" value="1"/>
</dbReference>
<reference evidence="1" key="1">
    <citation type="submission" date="2023-10" db="EMBL/GenBank/DDBJ databases">
        <authorList>
            <person name="Hackl T."/>
        </authorList>
    </citation>
    <scope>NUCLEOTIDE SEQUENCE</scope>
</reference>